<feature type="region of interest" description="Disordered" evidence="7">
    <location>
        <begin position="90"/>
        <end position="159"/>
    </location>
</feature>
<evidence type="ECO:0000256" key="5">
    <source>
        <dbReference type="ARBA" id="ARBA00023315"/>
    </source>
</evidence>
<dbReference type="PANTHER" id="PTHR43178">
    <property type="entry name" value="DIHYDROLIPOAMIDE ACETYLTRANSFERASE COMPONENT OF PYRUVATE DEHYDROGENASE COMPLEX"/>
    <property type="match status" value="1"/>
</dbReference>
<dbReference type="PROSITE" id="PS00189">
    <property type="entry name" value="LIPOYL"/>
    <property type="match status" value="1"/>
</dbReference>
<dbReference type="PROSITE" id="PS50968">
    <property type="entry name" value="BIOTINYL_LIPOYL"/>
    <property type="match status" value="1"/>
</dbReference>
<dbReference type="SUPFAM" id="SSF52777">
    <property type="entry name" value="CoA-dependent acyltransferases"/>
    <property type="match status" value="1"/>
</dbReference>
<keyword evidence="4 6" id="KW-0450">Lipoyl</keyword>
<evidence type="ECO:0000259" key="8">
    <source>
        <dbReference type="PROSITE" id="PS50968"/>
    </source>
</evidence>
<reference evidence="10 11" key="1">
    <citation type="submission" date="2017-11" db="EMBL/GenBank/DDBJ databases">
        <title>Sequencing the genomes of 1000 actinobacteria strains.</title>
        <authorList>
            <person name="Klenk H.-P."/>
        </authorList>
    </citation>
    <scope>NUCLEOTIDE SEQUENCE [LARGE SCALE GENOMIC DNA]</scope>
    <source>
        <strain evidence="10 11">DSM 44104</strain>
    </source>
</reference>
<evidence type="ECO:0000256" key="6">
    <source>
        <dbReference type="RuleBase" id="RU003423"/>
    </source>
</evidence>
<evidence type="ECO:0000256" key="3">
    <source>
        <dbReference type="ARBA" id="ARBA00022679"/>
    </source>
</evidence>
<evidence type="ECO:0000256" key="1">
    <source>
        <dbReference type="ARBA" id="ARBA00001938"/>
    </source>
</evidence>
<dbReference type="PROSITE" id="PS51826">
    <property type="entry name" value="PSBD"/>
    <property type="match status" value="1"/>
</dbReference>
<dbReference type="InterPro" id="IPR001078">
    <property type="entry name" value="2-oxoacid_DH_actylTfrase"/>
</dbReference>
<dbReference type="InterPro" id="IPR011053">
    <property type="entry name" value="Single_hybrid_motif"/>
</dbReference>
<feature type="compositionally biased region" description="Low complexity" evidence="7">
    <location>
        <begin position="132"/>
        <end position="143"/>
    </location>
</feature>
<dbReference type="CDD" id="cd06849">
    <property type="entry name" value="lipoyl_domain"/>
    <property type="match status" value="1"/>
</dbReference>
<evidence type="ECO:0000256" key="7">
    <source>
        <dbReference type="SAM" id="MobiDB-lite"/>
    </source>
</evidence>
<dbReference type="GO" id="GO:0005737">
    <property type="term" value="C:cytoplasm"/>
    <property type="evidence" value="ECO:0007669"/>
    <property type="project" value="TreeGrafter"/>
</dbReference>
<evidence type="ECO:0000256" key="4">
    <source>
        <dbReference type="ARBA" id="ARBA00022823"/>
    </source>
</evidence>
<accession>A0AA44UMS8</accession>
<dbReference type="Pfam" id="PF00364">
    <property type="entry name" value="Biotin_lipoyl"/>
    <property type="match status" value="1"/>
</dbReference>
<comment type="caution">
    <text evidence="10">The sequence shown here is derived from an EMBL/GenBank/DDBJ whole genome shotgun (WGS) entry which is preliminary data.</text>
</comment>
<evidence type="ECO:0000313" key="10">
    <source>
        <dbReference type="EMBL" id="PKB30284.1"/>
    </source>
</evidence>
<dbReference type="InterPro" id="IPR050743">
    <property type="entry name" value="2-oxoacid_DH_E2_comp"/>
</dbReference>
<keyword evidence="5 6" id="KW-0012">Acyltransferase</keyword>
<dbReference type="EC" id="2.3.1.-" evidence="6"/>
<dbReference type="InterPro" id="IPR036625">
    <property type="entry name" value="E3-bd_dom_sf"/>
</dbReference>
<dbReference type="Pfam" id="PF02817">
    <property type="entry name" value="E3_binding"/>
    <property type="match status" value="1"/>
</dbReference>
<dbReference type="SUPFAM" id="SSF51230">
    <property type="entry name" value="Single hybrid motif"/>
    <property type="match status" value="1"/>
</dbReference>
<comment type="cofactor">
    <cofactor evidence="1 6">
        <name>(R)-lipoate</name>
        <dbReference type="ChEBI" id="CHEBI:83088"/>
    </cofactor>
</comment>
<dbReference type="Proteomes" id="UP000232453">
    <property type="component" value="Unassembled WGS sequence"/>
</dbReference>
<proteinExistence type="inferred from homology"/>
<comment type="similarity">
    <text evidence="2 6">Belongs to the 2-oxoacid dehydrogenase family.</text>
</comment>
<name>A0AA44UMS8_PSEA5</name>
<dbReference type="Gene3D" id="3.30.559.10">
    <property type="entry name" value="Chloramphenicol acetyltransferase-like domain"/>
    <property type="match status" value="1"/>
</dbReference>
<dbReference type="InterPro" id="IPR004167">
    <property type="entry name" value="PSBD"/>
</dbReference>
<dbReference type="Gene3D" id="2.40.50.100">
    <property type="match status" value="1"/>
</dbReference>
<dbReference type="Pfam" id="PF00198">
    <property type="entry name" value="2-oxoacid_dh"/>
    <property type="match status" value="1"/>
</dbReference>
<feature type="compositionally biased region" description="Pro residues" evidence="7">
    <location>
        <begin position="113"/>
        <end position="131"/>
    </location>
</feature>
<keyword evidence="3 6" id="KW-0808">Transferase</keyword>
<protein>
    <recommendedName>
        <fullName evidence="6">Dihydrolipoamide acetyltransferase component of pyruvate dehydrogenase complex</fullName>
        <ecNumber evidence="6">2.3.1.-</ecNumber>
    </recommendedName>
</protein>
<dbReference type="EMBL" id="PHUJ01000003">
    <property type="protein sequence ID" value="PKB30284.1"/>
    <property type="molecule type" value="Genomic_DNA"/>
</dbReference>
<dbReference type="Gene3D" id="4.10.320.10">
    <property type="entry name" value="E3-binding domain"/>
    <property type="match status" value="1"/>
</dbReference>
<dbReference type="GO" id="GO:0031405">
    <property type="term" value="F:lipoic acid binding"/>
    <property type="evidence" value="ECO:0007669"/>
    <property type="project" value="TreeGrafter"/>
</dbReference>
<evidence type="ECO:0000256" key="2">
    <source>
        <dbReference type="ARBA" id="ARBA00007317"/>
    </source>
</evidence>
<keyword evidence="10" id="KW-0670">Pyruvate</keyword>
<feature type="domain" description="Peripheral subunit-binding (PSBD)" evidence="9">
    <location>
        <begin position="153"/>
        <end position="190"/>
    </location>
</feature>
<dbReference type="InterPro" id="IPR023213">
    <property type="entry name" value="CAT-like_dom_sf"/>
</dbReference>
<sequence>MSAQVFTLPDLGEGLTEAELVRWLVADGDTVGVDQPVAEVETAKAVVEVPSPYAGTVLTRHGVEGETLRVGEPLVSVGDAGDAGSGNVLIGYGTSGGHEGARRRRRAAKRADPPAPAPSPVPADSPAPAGPAAPAVPAATSAADRARGERRPVQSPVVRRLARDHGIDLATVEGTGPGGMVLRHDVALAAARSAPPAAAEPAAAPHVTAPPAVAPPAVAPPAVAPSAAAPSAATTAVAPEHDPRTGLAVRAIVPLRGVRRAVAETLTRSRAEIPEATTWVDVDATDLLALRPQLTGTDGRPVGLLAILARFVVAGLARFPELNARVDPQAGEIVHLDGVHLGIAAQTDRGLVVPSVADAHRLGMRGLDTEIRRLTAAARDGSVTATELTRGSFTLNNYGVLGVDGSAAIINHPEVAMLGVGRVLPRPWVVDGAVVPRSITQLSLVFDHRVCDGGTAGGFLRFVADAVESPLSALADL</sequence>
<dbReference type="AlphaFoldDB" id="A0AA44UMS8"/>
<dbReference type="SUPFAM" id="SSF47005">
    <property type="entry name" value="Peripheral subunit-binding domain of 2-oxo acid dehydrogenase complex"/>
    <property type="match status" value="1"/>
</dbReference>
<gene>
    <name evidence="10" type="ORF">ATL51_1944</name>
</gene>
<organism evidence="10 11">
    <name type="scientific">Pseudonocardia alni</name>
    <name type="common">Amycolata alni</name>
    <dbReference type="NCBI Taxonomy" id="33907"/>
    <lineage>
        <taxon>Bacteria</taxon>
        <taxon>Bacillati</taxon>
        <taxon>Actinomycetota</taxon>
        <taxon>Actinomycetes</taxon>
        <taxon>Pseudonocardiales</taxon>
        <taxon>Pseudonocardiaceae</taxon>
        <taxon>Pseudonocardia</taxon>
    </lineage>
</organism>
<dbReference type="InterPro" id="IPR000089">
    <property type="entry name" value="Biotin_lipoyl"/>
</dbReference>
<evidence type="ECO:0000313" key="11">
    <source>
        <dbReference type="Proteomes" id="UP000232453"/>
    </source>
</evidence>
<evidence type="ECO:0000259" key="9">
    <source>
        <dbReference type="PROSITE" id="PS51826"/>
    </source>
</evidence>
<dbReference type="InterPro" id="IPR003016">
    <property type="entry name" value="2-oxoA_DH_lipoyl-BS"/>
</dbReference>
<feature type="domain" description="Lipoyl-binding" evidence="8">
    <location>
        <begin position="3"/>
        <end position="78"/>
    </location>
</feature>
<dbReference type="GO" id="GO:0016407">
    <property type="term" value="F:acetyltransferase activity"/>
    <property type="evidence" value="ECO:0007669"/>
    <property type="project" value="TreeGrafter"/>
</dbReference>
<dbReference type="PANTHER" id="PTHR43178:SF5">
    <property type="entry name" value="LIPOAMIDE ACYLTRANSFERASE COMPONENT OF BRANCHED-CHAIN ALPHA-KETO ACID DEHYDROGENASE COMPLEX, MITOCHONDRIAL"/>
    <property type="match status" value="1"/>
</dbReference>
<dbReference type="RefSeq" id="WP_100878390.1">
    <property type="nucleotide sequence ID" value="NZ_JBICSI010000003.1"/>
</dbReference>